<proteinExistence type="predicted"/>
<protein>
    <submittedName>
        <fullName evidence="6">Methyl-accepting chemotaxis sensory transducer with Pas/Pac sensor</fullName>
    </submittedName>
</protein>
<dbReference type="SUPFAM" id="SSF58104">
    <property type="entry name" value="Methyl-accepting chemotaxis protein (MCP) signaling domain"/>
    <property type="match status" value="1"/>
</dbReference>
<dbReference type="Gene3D" id="1.10.287.950">
    <property type="entry name" value="Methyl-accepting chemotaxis protein"/>
    <property type="match status" value="1"/>
</dbReference>
<dbReference type="Pfam" id="PF00015">
    <property type="entry name" value="MCPsignal"/>
    <property type="match status" value="1"/>
</dbReference>
<sequence length="303" mass="33846">MTTIDSNLSHMDELVVQAIEDNLAVIRFNLDRRVAYANKLFAVTMGYTPEEMIGMDHKQFCFPSFANSSDYTVFWNNLKRGKSIQDKVERRDKHGKQIWLEATYMPIRNEDGKIVSITKIATDITDRQHTITNVVDKLQEMATDLNERASDGINRSNEIFKSIETIASIYQQNNHTLSNLQSQTETIQGIVKTIRTIASQTNLLALNAAIEAARAGEHGRGFSVVADEVRKLSSGVDDSISEIRGMVESITKNIETVTSSSSNIHVQVEDTQAKMKTATDDFNNISAAAEQLDQRAKDVSNVI</sequence>
<dbReference type="PROSITE" id="PS50113">
    <property type="entry name" value="PAC"/>
    <property type="match status" value="1"/>
</dbReference>
<dbReference type="PANTHER" id="PTHR32089:SF112">
    <property type="entry name" value="LYSOZYME-LIKE PROTEIN-RELATED"/>
    <property type="match status" value="1"/>
</dbReference>
<dbReference type="InterPro" id="IPR035965">
    <property type="entry name" value="PAS-like_dom_sf"/>
</dbReference>
<feature type="domain" description="Methyl-accepting transducer" evidence="3">
    <location>
        <begin position="131"/>
        <end position="303"/>
    </location>
</feature>
<dbReference type="CDD" id="cd00130">
    <property type="entry name" value="PAS"/>
    <property type="match status" value="1"/>
</dbReference>
<dbReference type="SMART" id="SM00283">
    <property type="entry name" value="MA"/>
    <property type="match status" value="1"/>
</dbReference>
<evidence type="ECO:0000256" key="2">
    <source>
        <dbReference type="PROSITE-ProRule" id="PRU00284"/>
    </source>
</evidence>
<name>A0A366E149_9BACI</name>
<keyword evidence="7" id="KW-1185">Reference proteome</keyword>
<dbReference type="GO" id="GO:0016020">
    <property type="term" value="C:membrane"/>
    <property type="evidence" value="ECO:0007669"/>
    <property type="project" value="InterPro"/>
</dbReference>
<dbReference type="EMBL" id="QNRI01000009">
    <property type="protein sequence ID" value="RBO95224.1"/>
    <property type="molecule type" value="Genomic_DNA"/>
</dbReference>
<dbReference type="RefSeq" id="WP_113869585.1">
    <property type="nucleotide sequence ID" value="NZ_BAABQN010000006.1"/>
</dbReference>
<accession>A0A366E149</accession>
<dbReference type="PANTHER" id="PTHR32089">
    <property type="entry name" value="METHYL-ACCEPTING CHEMOTAXIS PROTEIN MCPB"/>
    <property type="match status" value="1"/>
</dbReference>
<dbReference type="AlphaFoldDB" id="A0A366E149"/>
<dbReference type="OrthoDB" id="9765776at2"/>
<feature type="domain" description="PAS" evidence="4">
    <location>
        <begin position="25"/>
        <end position="54"/>
    </location>
</feature>
<dbReference type="InterPro" id="IPR001610">
    <property type="entry name" value="PAC"/>
</dbReference>
<dbReference type="SMART" id="SM00086">
    <property type="entry name" value="PAC"/>
    <property type="match status" value="1"/>
</dbReference>
<comment type="caution">
    <text evidence="6">The sequence shown here is derived from an EMBL/GenBank/DDBJ whole genome shotgun (WGS) entry which is preliminary data.</text>
</comment>
<dbReference type="InterPro" id="IPR013655">
    <property type="entry name" value="PAS_fold_3"/>
</dbReference>
<evidence type="ECO:0000259" key="5">
    <source>
        <dbReference type="PROSITE" id="PS50113"/>
    </source>
</evidence>
<dbReference type="NCBIfam" id="TIGR00229">
    <property type="entry name" value="sensory_box"/>
    <property type="match status" value="1"/>
</dbReference>
<organism evidence="6 7">
    <name type="scientific">Paraliobacillus ryukyuensis</name>
    <dbReference type="NCBI Taxonomy" id="200904"/>
    <lineage>
        <taxon>Bacteria</taxon>
        <taxon>Bacillati</taxon>
        <taxon>Bacillota</taxon>
        <taxon>Bacilli</taxon>
        <taxon>Bacillales</taxon>
        <taxon>Bacillaceae</taxon>
        <taxon>Paraliobacillus</taxon>
    </lineage>
</organism>
<evidence type="ECO:0000256" key="1">
    <source>
        <dbReference type="ARBA" id="ARBA00023224"/>
    </source>
</evidence>
<dbReference type="PROSITE" id="PS50111">
    <property type="entry name" value="CHEMOTAXIS_TRANSDUC_2"/>
    <property type="match status" value="1"/>
</dbReference>
<dbReference type="GO" id="GO:0007165">
    <property type="term" value="P:signal transduction"/>
    <property type="evidence" value="ECO:0007669"/>
    <property type="project" value="UniProtKB-KW"/>
</dbReference>
<evidence type="ECO:0000259" key="4">
    <source>
        <dbReference type="PROSITE" id="PS50112"/>
    </source>
</evidence>
<reference evidence="6 7" key="1">
    <citation type="submission" date="2018-06" db="EMBL/GenBank/DDBJ databases">
        <title>Genomic Encyclopedia of Type Strains, Phase IV (KMG-IV): sequencing the most valuable type-strain genomes for metagenomic binning, comparative biology and taxonomic classification.</title>
        <authorList>
            <person name="Goeker M."/>
        </authorList>
    </citation>
    <scope>NUCLEOTIDE SEQUENCE [LARGE SCALE GENOMIC DNA]</scope>
    <source>
        <strain evidence="6 7">DSM 15140</strain>
    </source>
</reference>
<dbReference type="Pfam" id="PF08447">
    <property type="entry name" value="PAS_3"/>
    <property type="match status" value="1"/>
</dbReference>
<feature type="domain" description="PAC" evidence="5">
    <location>
        <begin position="82"/>
        <end position="136"/>
    </location>
</feature>
<evidence type="ECO:0000259" key="3">
    <source>
        <dbReference type="PROSITE" id="PS50111"/>
    </source>
</evidence>
<gene>
    <name evidence="6" type="ORF">DES48_10961</name>
</gene>
<evidence type="ECO:0000313" key="7">
    <source>
        <dbReference type="Proteomes" id="UP000252254"/>
    </source>
</evidence>
<dbReference type="Proteomes" id="UP000252254">
    <property type="component" value="Unassembled WGS sequence"/>
</dbReference>
<evidence type="ECO:0000313" key="6">
    <source>
        <dbReference type="EMBL" id="RBO95224.1"/>
    </source>
</evidence>
<keyword evidence="1 2" id="KW-0807">Transducer</keyword>
<dbReference type="InterPro" id="IPR004089">
    <property type="entry name" value="MCPsignal_dom"/>
</dbReference>
<dbReference type="InterPro" id="IPR000014">
    <property type="entry name" value="PAS"/>
</dbReference>
<dbReference type="Gene3D" id="3.30.450.20">
    <property type="entry name" value="PAS domain"/>
    <property type="match status" value="1"/>
</dbReference>
<dbReference type="PROSITE" id="PS50112">
    <property type="entry name" value="PAS"/>
    <property type="match status" value="1"/>
</dbReference>
<dbReference type="STRING" id="200904.GCA_900168775_03452"/>
<dbReference type="InterPro" id="IPR000700">
    <property type="entry name" value="PAS-assoc_C"/>
</dbReference>
<dbReference type="SUPFAM" id="SSF55785">
    <property type="entry name" value="PYP-like sensor domain (PAS domain)"/>
    <property type="match status" value="1"/>
</dbReference>